<evidence type="ECO:0000259" key="4">
    <source>
        <dbReference type="Pfam" id="PF13193"/>
    </source>
</evidence>
<comment type="similarity">
    <text evidence="1">Belongs to the ATP-dependent AMP-binding enzyme family.</text>
</comment>
<feature type="domain" description="AMP-binding enzyme C-terminal" evidence="4">
    <location>
        <begin position="442"/>
        <end position="517"/>
    </location>
</feature>
<reference evidence="5 6" key="1">
    <citation type="journal article" date="2018" name="J. Microbiol.">
        <title>Baekduia soli gen. nov., sp. nov., a novel bacterium isolated from the soil of Baekdu Mountain and proposal of a novel family name, Baekduiaceae fam. nov.</title>
        <authorList>
            <person name="An D.S."/>
            <person name="Siddiqi M.Z."/>
            <person name="Kim K.H."/>
            <person name="Yu H.S."/>
            <person name="Im W.T."/>
        </authorList>
    </citation>
    <scope>NUCLEOTIDE SEQUENCE [LARGE SCALE GENOMIC DNA]</scope>
    <source>
        <strain evidence="5 6">BR7-21</strain>
    </source>
</reference>
<sequence length="537" mass="58352">MTDARTHLDPATPTLDAMGERTITDLLEEQAGQFGDRTLIVFEDRTGAITELSYAEVRDRAHRCAAGLAARGVGRGDYVVVHLRNCPELLVAWFGMARLGAVFVPSNVANTASEIGHIIATTGARRAITEPDLVEPVEQAVADAGGGLEILVARGAAGSHARFEDLLETGGPVPDDQARSMDVCELIFTSGTTRKPKAVMLTHANCLRAGLDSVHCLWLTPGERCLTALPMFHVNAQAFNLFGNLTVGGTLILLEEFRASKFMRQVREHEATQTCLVAMQLRTLIAQPVDPAERDHKVRRLFFAINVTDEEKDAFEERFGIELINGYGLSEAMTLLACSPIAGPRRWPSIGLPSPGRRLLLLDDEGREVAQGEVGEIVVEGTPGRDIMLGYLNDEEATAAALHGRLLHTGDNAYADEKGYLYFFDRKKDMIKRAGENVSAIEVESTLLEHPQIAEAAVVGVPDDIRDEAVAAVVVPTEPGVLSEQEVIDYCREHLSKFKVPTLVTFATQLPRTSIGKIRKDELRKELTGAPAPPPAG</sequence>
<organism evidence="5 6">
    <name type="scientific">Baekduia soli</name>
    <dbReference type="NCBI Taxonomy" id="496014"/>
    <lineage>
        <taxon>Bacteria</taxon>
        <taxon>Bacillati</taxon>
        <taxon>Actinomycetota</taxon>
        <taxon>Thermoleophilia</taxon>
        <taxon>Solirubrobacterales</taxon>
        <taxon>Baekduiaceae</taxon>
        <taxon>Baekduia</taxon>
    </lineage>
</organism>
<evidence type="ECO:0000256" key="2">
    <source>
        <dbReference type="ARBA" id="ARBA00022598"/>
    </source>
</evidence>
<accession>A0A5B8UCK2</accession>
<dbReference type="InterPro" id="IPR025110">
    <property type="entry name" value="AMP-bd_C"/>
</dbReference>
<proteinExistence type="inferred from homology"/>
<dbReference type="GO" id="GO:0016878">
    <property type="term" value="F:acid-thiol ligase activity"/>
    <property type="evidence" value="ECO:0007669"/>
    <property type="project" value="UniProtKB-ARBA"/>
</dbReference>
<dbReference type="Proteomes" id="UP000321805">
    <property type="component" value="Chromosome"/>
</dbReference>
<evidence type="ECO:0000313" key="5">
    <source>
        <dbReference type="EMBL" id="QEC50737.1"/>
    </source>
</evidence>
<feature type="domain" description="AMP-dependent synthetase/ligase" evidence="3">
    <location>
        <begin position="27"/>
        <end position="392"/>
    </location>
</feature>
<dbReference type="EMBL" id="CP042430">
    <property type="protein sequence ID" value="QEC50737.1"/>
    <property type="molecule type" value="Genomic_DNA"/>
</dbReference>
<dbReference type="FunFam" id="3.30.300.30:FF:000008">
    <property type="entry name" value="2,3-dihydroxybenzoate-AMP ligase"/>
    <property type="match status" value="1"/>
</dbReference>
<dbReference type="InterPro" id="IPR000873">
    <property type="entry name" value="AMP-dep_synth/lig_dom"/>
</dbReference>
<keyword evidence="2" id="KW-0436">Ligase</keyword>
<dbReference type="RefSeq" id="WP_146923671.1">
    <property type="nucleotide sequence ID" value="NZ_CP042430.1"/>
</dbReference>
<evidence type="ECO:0000256" key="1">
    <source>
        <dbReference type="ARBA" id="ARBA00006432"/>
    </source>
</evidence>
<dbReference type="InterPro" id="IPR050237">
    <property type="entry name" value="ATP-dep_AMP-bd_enzyme"/>
</dbReference>
<dbReference type="OrthoDB" id="2579187at2"/>
<evidence type="ECO:0000313" key="6">
    <source>
        <dbReference type="Proteomes" id="UP000321805"/>
    </source>
</evidence>
<dbReference type="InterPro" id="IPR042099">
    <property type="entry name" value="ANL_N_sf"/>
</dbReference>
<evidence type="ECO:0000259" key="3">
    <source>
        <dbReference type="Pfam" id="PF00501"/>
    </source>
</evidence>
<gene>
    <name evidence="5" type="ORF">FSW04_11330</name>
</gene>
<dbReference type="Gene3D" id="3.30.300.30">
    <property type="match status" value="1"/>
</dbReference>
<protein>
    <submittedName>
        <fullName evidence="5">AMP-binding protein</fullName>
    </submittedName>
</protein>
<dbReference type="Pfam" id="PF13193">
    <property type="entry name" value="AMP-binding_C"/>
    <property type="match status" value="1"/>
</dbReference>
<dbReference type="PANTHER" id="PTHR43767:SF1">
    <property type="entry name" value="NONRIBOSOMAL PEPTIDE SYNTHASE PES1 (EUROFUNG)-RELATED"/>
    <property type="match status" value="1"/>
</dbReference>
<dbReference type="AlphaFoldDB" id="A0A5B8UCK2"/>
<dbReference type="InterPro" id="IPR045851">
    <property type="entry name" value="AMP-bd_C_sf"/>
</dbReference>
<keyword evidence="6" id="KW-1185">Reference proteome</keyword>
<dbReference type="SUPFAM" id="SSF56801">
    <property type="entry name" value="Acetyl-CoA synthetase-like"/>
    <property type="match status" value="1"/>
</dbReference>
<dbReference type="KEGG" id="bsol:FSW04_11330"/>
<dbReference type="PANTHER" id="PTHR43767">
    <property type="entry name" value="LONG-CHAIN-FATTY-ACID--COA LIGASE"/>
    <property type="match status" value="1"/>
</dbReference>
<dbReference type="Gene3D" id="3.40.50.12780">
    <property type="entry name" value="N-terminal domain of ligase-like"/>
    <property type="match status" value="1"/>
</dbReference>
<name>A0A5B8UCK2_9ACTN</name>
<dbReference type="Pfam" id="PF00501">
    <property type="entry name" value="AMP-binding"/>
    <property type="match status" value="1"/>
</dbReference>